<protein>
    <submittedName>
        <fullName evidence="1">Uncharacterized protein</fullName>
    </submittedName>
</protein>
<accession>A0A0G1X7B6</accession>
<reference evidence="1 2" key="1">
    <citation type="journal article" date="2015" name="Nature">
        <title>rRNA introns, odd ribosomes, and small enigmatic genomes across a large radiation of phyla.</title>
        <authorList>
            <person name="Brown C.T."/>
            <person name="Hug L.A."/>
            <person name="Thomas B.C."/>
            <person name="Sharon I."/>
            <person name="Castelle C.J."/>
            <person name="Singh A."/>
            <person name="Wilkins M.J."/>
            <person name="Williams K.H."/>
            <person name="Banfield J.F."/>
        </authorList>
    </citation>
    <scope>NUCLEOTIDE SEQUENCE [LARGE SCALE GENOMIC DNA]</scope>
</reference>
<proteinExistence type="predicted"/>
<gene>
    <name evidence="1" type="ORF">UY32_C0026G0005</name>
</gene>
<comment type="caution">
    <text evidence="1">The sequence shown here is derived from an EMBL/GenBank/DDBJ whole genome shotgun (WGS) entry which is preliminary data.</text>
</comment>
<dbReference type="AlphaFoldDB" id="A0A0G1X7B6"/>
<dbReference type="EMBL" id="LCPO01000026">
    <property type="protein sequence ID" value="KKU98508.1"/>
    <property type="molecule type" value="Genomic_DNA"/>
</dbReference>
<name>A0A0G1X7B6_9BACT</name>
<evidence type="ECO:0000313" key="2">
    <source>
        <dbReference type="Proteomes" id="UP000034600"/>
    </source>
</evidence>
<dbReference type="Proteomes" id="UP000034600">
    <property type="component" value="Unassembled WGS sequence"/>
</dbReference>
<evidence type="ECO:0000313" key="1">
    <source>
        <dbReference type="EMBL" id="KKU98508.1"/>
    </source>
</evidence>
<sequence length="83" mass="9331">MDATELSEKRKELGICLYGLNPAWITAVNLAADGEKSFVYNLTVTLEVCRWKRDVGNGERRAETEEEVLARLIPNGRKQQPAP</sequence>
<organism evidence="1 2">
    <name type="scientific">Candidatus Jorgensenbacteria bacterium GW2011_GWC1_48_8</name>
    <dbReference type="NCBI Taxonomy" id="1618666"/>
    <lineage>
        <taxon>Bacteria</taxon>
        <taxon>Candidatus Joergenseniibacteriota</taxon>
    </lineage>
</organism>